<dbReference type="PRINTS" id="PR00297">
    <property type="entry name" value="CHAPERONIN10"/>
</dbReference>
<dbReference type="NCBIfam" id="NF001533">
    <property type="entry name" value="PRK00364.2-4"/>
    <property type="match status" value="1"/>
</dbReference>
<comment type="function">
    <text evidence="3 4">Together with the chaperonin GroEL, plays an essential role in assisting protein folding. The GroEL-GroES system forms a nano-cage that allows encapsulation of the non-native substrate proteins and provides a physical environment optimized to promote and accelerate protein folding. GroES binds to the apical surface of the GroEL ring, thereby capping the opening of the GroEL channel.</text>
</comment>
<keyword evidence="2 3" id="KW-0143">Chaperone</keyword>
<reference evidence="6" key="1">
    <citation type="submission" date="2016-12" db="EMBL/GenBank/DDBJ databases">
        <title>Comparative genomics of four Isosphaeraceae planctomycetes: a common pool of plasmids and glycoside hydrolase genes.</title>
        <authorList>
            <person name="Ivanova A."/>
        </authorList>
    </citation>
    <scope>NUCLEOTIDE SEQUENCE [LARGE SCALE GENOMIC DNA]</scope>
    <source>
        <strain evidence="6">PX4</strain>
    </source>
</reference>
<evidence type="ECO:0000313" key="6">
    <source>
        <dbReference type="Proteomes" id="UP000186309"/>
    </source>
</evidence>
<keyword evidence="3" id="KW-0963">Cytoplasm</keyword>
<dbReference type="GO" id="GO:0051087">
    <property type="term" value="F:protein-folding chaperone binding"/>
    <property type="evidence" value="ECO:0007669"/>
    <property type="project" value="TreeGrafter"/>
</dbReference>
<dbReference type="GO" id="GO:0044183">
    <property type="term" value="F:protein folding chaperone"/>
    <property type="evidence" value="ECO:0007669"/>
    <property type="project" value="InterPro"/>
</dbReference>
<dbReference type="SUPFAM" id="SSF50129">
    <property type="entry name" value="GroES-like"/>
    <property type="match status" value="1"/>
</dbReference>
<name>A0A1U7CYD1_9BACT</name>
<dbReference type="PANTHER" id="PTHR10772">
    <property type="entry name" value="10 KDA HEAT SHOCK PROTEIN"/>
    <property type="match status" value="1"/>
</dbReference>
<dbReference type="OrthoDB" id="9806791at2"/>
<evidence type="ECO:0000313" key="5">
    <source>
        <dbReference type="EMBL" id="APW63957.1"/>
    </source>
</evidence>
<comment type="subunit">
    <text evidence="3">Heptamer of 7 subunits arranged in a ring. Interacts with the chaperonin GroEL.</text>
</comment>
<comment type="subcellular location">
    <subcellularLocation>
        <location evidence="3">Cytoplasm</location>
    </subcellularLocation>
</comment>
<dbReference type="GO" id="GO:0051082">
    <property type="term" value="F:unfolded protein binding"/>
    <property type="evidence" value="ECO:0007669"/>
    <property type="project" value="TreeGrafter"/>
</dbReference>
<gene>
    <name evidence="5" type="primary">groS3</name>
    <name evidence="3" type="synonym">groES</name>
    <name evidence="3" type="synonym">groS</name>
    <name evidence="5" type="ORF">BSF38_05545</name>
</gene>
<dbReference type="PANTHER" id="PTHR10772:SF58">
    <property type="entry name" value="CO-CHAPERONIN GROES"/>
    <property type="match status" value="1"/>
</dbReference>
<evidence type="ECO:0000256" key="3">
    <source>
        <dbReference type="HAMAP-Rule" id="MF_00580"/>
    </source>
</evidence>
<dbReference type="GO" id="GO:0046872">
    <property type="term" value="F:metal ion binding"/>
    <property type="evidence" value="ECO:0007669"/>
    <property type="project" value="TreeGrafter"/>
</dbReference>
<dbReference type="NCBIfam" id="NF001531">
    <property type="entry name" value="PRK00364.2-2"/>
    <property type="match status" value="1"/>
</dbReference>
<dbReference type="InterPro" id="IPR018369">
    <property type="entry name" value="Chaprnonin_Cpn10_CS"/>
</dbReference>
<dbReference type="PROSITE" id="PS00681">
    <property type="entry name" value="CHAPERONINS_CPN10"/>
    <property type="match status" value="1"/>
</dbReference>
<organism evidence="5 6">
    <name type="scientific">Paludisphaera borealis</name>
    <dbReference type="NCBI Taxonomy" id="1387353"/>
    <lineage>
        <taxon>Bacteria</taxon>
        <taxon>Pseudomonadati</taxon>
        <taxon>Planctomycetota</taxon>
        <taxon>Planctomycetia</taxon>
        <taxon>Isosphaerales</taxon>
        <taxon>Isosphaeraceae</taxon>
        <taxon>Paludisphaera</taxon>
    </lineage>
</organism>
<dbReference type="GO" id="GO:0005737">
    <property type="term" value="C:cytoplasm"/>
    <property type="evidence" value="ECO:0007669"/>
    <property type="project" value="UniProtKB-SubCell"/>
</dbReference>
<dbReference type="SMART" id="SM00883">
    <property type="entry name" value="Cpn10"/>
    <property type="match status" value="1"/>
</dbReference>
<sequence length="99" mass="10606">MAKLAIRPLEDRVVIQQIEAEEKTAGGIVLPDTAKEKPQRGKVLAVGPGKLLDSGERSPVGVVAGDEVLFGKYSGTEIKVDGEEIKILRESDILAKIVK</sequence>
<dbReference type="NCBIfam" id="NF001527">
    <property type="entry name" value="PRK00364.1-2"/>
    <property type="match status" value="1"/>
</dbReference>
<dbReference type="STRING" id="1387353.BSF38_05545"/>
<comment type="similarity">
    <text evidence="1 3 4">Belongs to the GroES chaperonin family.</text>
</comment>
<dbReference type="FunFam" id="2.30.33.40:FF:000001">
    <property type="entry name" value="10 kDa chaperonin"/>
    <property type="match status" value="1"/>
</dbReference>
<protein>
    <recommendedName>
        <fullName evidence="3">Co-chaperonin GroES</fullName>
    </recommendedName>
    <alternativeName>
        <fullName evidence="3">10 kDa chaperonin</fullName>
    </alternativeName>
    <alternativeName>
        <fullName evidence="3">Chaperonin-10</fullName>
        <shortName evidence="3">Cpn10</shortName>
    </alternativeName>
</protein>
<dbReference type="HAMAP" id="MF_00580">
    <property type="entry name" value="CH10"/>
    <property type="match status" value="1"/>
</dbReference>
<proteinExistence type="inferred from homology"/>
<dbReference type="RefSeq" id="WP_076350254.1">
    <property type="nucleotide sequence ID" value="NZ_CP019082.1"/>
</dbReference>
<dbReference type="AlphaFoldDB" id="A0A1U7CYD1"/>
<accession>A0A1U7CYD1</accession>
<evidence type="ECO:0000256" key="1">
    <source>
        <dbReference type="ARBA" id="ARBA00006975"/>
    </source>
</evidence>
<dbReference type="InterPro" id="IPR011032">
    <property type="entry name" value="GroES-like_sf"/>
</dbReference>
<dbReference type="Proteomes" id="UP000186309">
    <property type="component" value="Chromosome"/>
</dbReference>
<dbReference type="InterPro" id="IPR037124">
    <property type="entry name" value="Chaperonin_GroES_sf"/>
</dbReference>
<dbReference type="InterPro" id="IPR020818">
    <property type="entry name" value="Chaperonin_GroES"/>
</dbReference>
<evidence type="ECO:0000256" key="2">
    <source>
        <dbReference type="ARBA" id="ARBA00023186"/>
    </source>
</evidence>
<dbReference type="Gene3D" id="2.30.33.40">
    <property type="entry name" value="GroES chaperonin"/>
    <property type="match status" value="1"/>
</dbReference>
<dbReference type="NCBIfam" id="NF001534">
    <property type="entry name" value="PRK00364.2-5"/>
    <property type="match status" value="1"/>
</dbReference>
<keyword evidence="6" id="KW-1185">Reference proteome</keyword>
<dbReference type="GO" id="GO:0005524">
    <property type="term" value="F:ATP binding"/>
    <property type="evidence" value="ECO:0007669"/>
    <property type="project" value="InterPro"/>
</dbReference>
<dbReference type="KEGG" id="pbor:BSF38_05545"/>
<dbReference type="CDD" id="cd00320">
    <property type="entry name" value="cpn10"/>
    <property type="match status" value="1"/>
</dbReference>
<dbReference type="Pfam" id="PF00166">
    <property type="entry name" value="Cpn10"/>
    <property type="match status" value="1"/>
</dbReference>
<dbReference type="EMBL" id="CP019082">
    <property type="protein sequence ID" value="APW63957.1"/>
    <property type="molecule type" value="Genomic_DNA"/>
</dbReference>
<evidence type="ECO:0000256" key="4">
    <source>
        <dbReference type="RuleBase" id="RU000535"/>
    </source>
</evidence>